<gene>
    <name evidence="2" type="ORF">DES51_101237</name>
    <name evidence="1" type="ORF">MQE39_02210</name>
</gene>
<organism evidence="2 3">
    <name type="scientific">Dielma fastidiosa</name>
    <dbReference type="NCBI Taxonomy" id="1034346"/>
    <lineage>
        <taxon>Bacteria</taxon>
        <taxon>Bacillati</taxon>
        <taxon>Bacillota</taxon>
        <taxon>Erysipelotrichia</taxon>
        <taxon>Erysipelotrichales</taxon>
        <taxon>Erysipelotrichaceae</taxon>
        <taxon>Dielma</taxon>
    </lineage>
</organism>
<dbReference type="InterPro" id="IPR021701">
    <property type="entry name" value="DUF3284"/>
</dbReference>
<dbReference type="RefSeq" id="WP_022936541.1">
    <property type="nucleotide sequence ID" value="NZ_BAABZA010000001.1"/>
</dbReference>
<comment type="caution">
    <text evidence="2">The sequence shown here is derived from an EMBL/GenBank/DDBJ whole genome shotgun (WGS) entry which is preliminary data.</text>
</comment>
<dbReference type="STRING" id="1034346.GCA_000313565_00234"/>
<evidence type="ECO:0000313" key="2">
    <source>
        <dbReference type="EMBL" id="PXX81626.1"/>
    </source>
</evidence>
<dbReference type="AlphaFoldDB" id="A0A2V2F5N7"/>
<name>A0A2V2F5N7_9FIRM</name>
<reference evidence="2 3" key="1">
    <citation type="submission" date="2018-05" db="EMBL/GenBank/DDBJ databases">
        <title>Genomic Encyclopedia of Type Strains, Phase IV (KMG-IV): sequencing the most valuable type-strain genomes for metagenomic binning, comparative biology and taxonomic classification.</title>
        <authorList>
            <person name="Goeker M."/>
        </authorList>
    </citation>
    <scope>NUCLEOTIDE SEQUENCE [LARGE SCALE GENOMIC DNA]</scope>
    <source>
        <strain evidence="2 3">JC118</strain>
    </source>
</reference>
<dbReference type="Pfam" id="PF11687">
    <property type="entry name" value="DUF3284"/>
    <property type="match status" value="1"/>
</dbReference>
<dbReference type="Proteomes" id="UP001276902">
    <property type="component" value="Unassembled WGS sequence"/>
</dbReference>
<protein>
    <submittedName>
        <fullName evidence="1">DUF3284 domain-containing protein</fullName>
    </submittedName>
    <submittedName>
        <fullName evidence="2">Uncharacterized protein DUF3284</fullName>
    </submittedName>
</protein>
<reference evidence="1" key="2">
    <citation type="submission" date="2022-03" db="EMBL/GenBank/DDBJ databases">
        <title>First case of bacteraemia caused by Dielma fastidiosa in a patient hospitalised with diverticulitis.</title>
        <authorList>
            <person name="Forman-Ankjaer B."/>
            <person name="Hvid-Jensen F."/>
            <person name="Kobel C.M."/>
            <person name="Greve T."/>
        </authorList>
    </citation>
    <scope>NUCLEOTIDE SEQUENCE</scope>
    <source>
        <strain evidence="1">AUH_DF_2021</strain>
    </source>
</reference>
<dbReference type="EMBL" id="JALDAW010000008">
    <property type="protein sequence ID" value="MDY5166939.1"/>
    <property type="molecule type" value="Genomic_DNA"/>
</dbReference>
<proteinExistence type="predicted"/>
<keyword evidence="3" id="KW-1185">Reference proteome</keyword>
<evidence type="ECO:0000313" key="3">
    <source>
        <dbReference type="Proteomes" id="UP000247612"/>
    </source>
</evidence>
<dbReference type="GeneID" id="94441642"/>
<evidence type="ECO:0000313" key="1">
    <source>
        <dbReference type="EMBL" id="MDY5166939.1"/>
    </source>
</evidence>
<sequence length="143" mass="16501">MEVKRIVHGDIKAYFKVLTDSLLSDYNAAMQAEYTSDVLKSGLTYQKKLRNSFGNEGTVSVSIDRFEENHYAASFKSAQGINQLSYDLEPLDNQQFEVTYKEDFFSESKSKSLNYSIMSKLYKRSSKKKMNLMLDAIEKMIQE</sequence>
<dbReference type="EMBL" id="QJKH01000001">
    <property type="protein sequence ID" value="PXX81626.1"/>
    <property type="molecule type" value="Genomic_DNA"/>
</dbReference>
<dbReference type="OrthoDB" id="1956914at2"/>
<accession>A0A2V2F5N7</accession>
<dbReference type="Proteomes" id="UP000247612">
    <property type="component" value="Unassembled WGS sequence"/>
</dbReference>